<reference evidence="3 4" key="1">
    <citation type="submission" date="2020-02" db="EMBL/GenBank/DDBJ databases">
        <title>Aliifodinibius halophilus 2W32, complete genome.</title>
        <authorList>
            <person name="Li Y."/>
            <person name="Wu S."/>
        </authorList>
    </citation>
    <scope>NUCLEOTIDE SEQUENCE [LARGE SCALE GENOMIC DNA]</scope>
    <source>
        <strain evidence="3 4">2W32</strain>
    </source>
</reference>
<dbReference type="EMBL" id="JAALLS010000012">
    <property type="protein sequence ID" value="NGP88714.1"/>
    <property type="molecule type" value="Genomic_DNA"/>
</dbReference>
<protein>
    <submittedName>
        <fullName evidence="3">IS1182 family transposase</fullName>
    </submittedName>
</protein>
<feature type="domain" description="Transposase InsH N-terminal" evidence="1">
    <location>
        <begin position="20"/>
        <end position="110"/>
    </location>
</feature>
<feature type="domain" description="Transposase DDE" evidence="2">
    <location>
        <begin position="387"/>
        <end position="511"/>
    </location>
</feature>
<dbReference type="InterPro" id="IPR025668">
    <property type="entry name" value="Tnp_DDE_dom"/>
</dbReference>
<accession>A0A6M1TCX7</accession>
<evidence type="ECO:0000259" key="1">
    <source>
        <dbReference type="Pfam" id="PF05598"/>
    </source>
</evidence>
<dbReference type="NCBIfam" id="NF033551">
    <property type="entry name" value="transpos_IS1182"/>
    <property type="match status" value="1"/>
</dbReference>
<dbReference type="InterPro" id="IPR008490">
    <property type="entry name" value="Transposase_InsH_N"/>
</dbReference>
<dbReference type="Pfam" id="PF13751">
    <property type="entry name" value="DDE_Tnp_1_6"/>
    <property type="match status" value="1"/>
</dbReference>
<comment type="caution">
    <text evidence="3">The sequence shown here is derived from an EMBL/GenBank/DDBJ whole genome shotgun (WGS) entry which is preliminary data.</text>
</comment>
<dbReference type="Pfam" id="PF05598">
    <property type="entry name" value="DUF772"/>
    <property type="match status" value="1"/>
</dbReference>
<dbReference type="PANTHER" id="PTHR33408:SF2">
    <property type="entry name" value="TRANSPOSASE DDE DOMAIN-CONTAINING PROTEIN"/>
    <property type="match status" value="1"/>
</dbReference>
<dbReference type="AlphaFoldDB" id="A0A6M1TCX7"/>
<dbReference type="InterPro" id="IPR047629">
    <property type="entry name" value="IS1182_transpos"/>
</dbReference>
<dbReference type="PANTHER" id="PTHR33408">
    <property type="entry name" value="TRANSPOSASE"/>
    <property type="match status" value="1"/>
</dbReference>
<proteinExistence type="predicted"/>
<sequence length="536" mass="60752">MADPVFKPYAPTQATFLPPSLDQLIGADHQVRFINHVIEQMDITEIMETYEGGGTSSYHPRMLLKILIYGHVQRIYSCRRLAKATRENIGFMWLSGGQRPDFRTINNFRKQRLPEGGGKAIFTQVMLVLVEHGLVDLTEYTVDGTTLEANASKHSAVWAKNAERYRHKAVERIAALFDEIQRLADLEDEQYGARDLAETGQEADWDSADIEAAAERVSGALREQASQQSVEEQSLSKAATRLRWITDRELPKLKKYERQQQTLADRNSYSRTDPDATFMRLKDQSPFDKVLSPAYNLQMGTQNQFILGYSLHSNAADKVNLRAHLGQLSFTPEWLCADAGYGSLANYELLAQRDIEAVVKFPGYDRKPAPYSRDSFEREAGTDTYRCPEGRTMRYKESAPYEYGQGQTTPARTYQCEDCRDCPVKADCTYGNGNRTITFNNALEAFKRNIRHKLTRNSTPKALMGGRGAEIEAVFGQLKHNDRMRRLPMRGKKMAELEVGLKAIAHNLRKMEKIVKTRFVSAVKNRMGVNAYGMAA</sequence>
<dbReference type="RefSeq" id="WP_165268736.1">
    <property type="nucleotide sequence ID" value="NZ_JAALLS010000012.1"/>
</dbReference>
<evidence type="ECO:0000313" key="4">
    <source>
        <dbReference type="Proteomes" id="UP000479132"/>
    </source>
</evidence>
<organism evidence="3 4">
    <name type="scientific">Fodinibius halophilus</name>
    <dbReference type="NCBI Taxonomy" id="1736908"/>
    <lineage>
        <taxon>Bacteria</taxon>
        <taxon>Pseudomonadati</taxon>
        <taxon>Balneolota</taxon>
        <taxon>Balneolia</taxon>
        <taxon>Balneolales</taxon>
        <taxon>Balneolaceae</taxon>
        <taxon>Fodinibius</taxon>
    </lineage>
</organism>
<gene>
    <name evidence="3" type="ORF">G3569_10130</name>
</gene>
<dbReference type="Proteomes" id="UP000479132">
    <property type="component" value="Unassembled WGS sequence"/>
</dbReference>
<evidence type="ECO:0000259" key="2">
    <source>
        <dbReference type="Pfam" id="PF13751"/>
    </source>
</evidence>
<name>A0A6M1TCX7_9BACT</name>
<evidence type="ECO:0000313" key="3">
    <source>
        <dbReference type="EMBL" id="NGP88714.1"/>
    </source>
</evidence>
<keyword evidence="4" id="KW-1185">Reference proteome</keyword>